<keyword evidence="3" id="KW-1185">Reference proteome</keyword>
<evidence type="ECO:0000313" key="2">
    <source>
        <dbReference type="EMBL" id="GAL30105.1"/>
    </source>
</evidence>
<sequence length="39" mass="4758">MYFWPSINLVPMLLIAFFFLVPQRDGNWYFGAEWMQSQL</sequence>
<dbReference type="EMBL" id="BBMS01000083">
    <property type="protein sequence ID" value="GAL30105.1"/>
    <property type="molecule type" value="Genomic_DNA"/>
</dbReference>
<feature type="transmembrane region" description="Helical" evidence="1">
    <location>
        <begin position="6"/>
        <end position="22"/>
    </location>
</feature>
<keyword evidence="1" id="KW-0472">Membrane</keyword>
<accession>A0ABQ0JMV3</accession>
<organism evidence="2 3">
    <name type="scientific">Vibrio variabilis</name>
    <dbReference type="NCBI Taxonomy" id="990271"/>
    <lineage>
        <taxon>Bacteria</taxon>
        <taxon>Pseudomonadati</taxon>
        <taxon>Pseudomonadota</taxon>
        <taxon>Gammaproteobacteria</taxon>
        <taxon>Vibrionales</taxon>
        <taxon>Vibrionaceae</taxon>
        <taxon>Vibrio</taxon>
    </lineage>
</organism>
<keyword evidence="1" id="KW-0812">Transmembrane</keyword>
<protein>
    <submittedName>
        <fullName evidence="2">Uncharacterized protein</fullName>
    </submittedName>
</protein>
<proteinExistence type="predicted"/>
<comment type="caution">
    <text evidence="2">The sequence shown here is derived from an EMBL/GenBank/DDBJ whole genome shotgun (WGS) entry which is preliminary data.</text>
</comment>
<dbReference type="Proteomes" id="UP000029223">
    <property type="component" value="Unassembled WGS sequence"/>
</dbReference>
<reference evidence="3" key="1">
    <citation type="submission" date="2014-09" db="EMBL/GenBank/DDBJ databases">
        <title>Vibrio variabilis JCM 19239. (C206) whole genome shotgun sequence.</title>
        <authorList>
            <person name="Sawabe T."/>
            <person name="Meirelles P."/>
            <person name="Nakanishi M."/>
            <person name="Sayaka M."/>
            <person name="Hattori M."/>
            <person name="Ohkuma M."/>
        </authorList>
    </citation>
    <scope>NUCLEOTIDE SEQUENCE [LARGE SCALE GENOMIC DNA]</scope>
    <source>
        <strain evidence="3">JCM 19239</strain>
    </source>
</reference>
<evidence type="ECO:0000313" key="3">
    <source>
        <dbReference type="Proteomes" id="UP000029223"/>
    </source>
</evidence>
<keyword evidence="1" id="KW-1133">Transmembrane helix</keyword>
<evidence type="ECO:0000256" key="1">
    <source>
        <dbReference type="SAM" id="Phobius"/>
    </source>
</evidence>
<name>A0ABQ0JMV3_9VIBR</name>
<gene>
    <name evidence="2" type="ORF">JCM19239_7415</name>
</gene>